<reference evidence="2" key="1">
    <citation type="submission" date="2018-06" db="EMBL/GenBank/DDBJ databases">
        <authorList>
            <person name="Zhirakovskaya E."/>
        </authorList>
    </citation>
    <scope>NUCLEOTIDE SEQUENCE</scope>
</reference>
<evidence type="ECO:0000256" key="1">
    <source>
        <dbReference type="SAM" id="Phobius"/>
    </source>
</evidence>
<accession>A0A3B0VXH7</accession>
<dbReference type="AlphaFoldDB" id="A0A3B0VXH7"/>
<feature type="transmembrane region" description="Helical" evidence="1">
    <location>
        <begin position="47"/>
        <end position="68"/>
    </location>
</feature>
<proteinExistence type="predicted"/>
<organism evidence="2">
    <name type="scientific">hydrothermal vent metagenome</name>
    <dbReference type="NCBI Taxonomy" id="652676"/>
    <lineage>
        <taxon>unclassified sequences</taxon>
        <taxon>metagenomes</taxon>
        <taxon>ecological metagenomes</taxon>
    </lineage>
</organism>
<keyword evidence="1" id="KW-0472">Membrane</keyword>
<dbReference type="EMBL" id="UOEU01001038">
    <property type="protein sequence ID" value="VAW43147.1"/>
    <property type="molecule type" value="Genomic_DNA"/>
</dbReference>
<sequence>MPKLISDLGSYLQAVFLDGSQKVFTGFDILGIFLFFFPDLIKLNGSLATTIGGGIILLSFVLANFSLYRKSVKETKFSFKIIKVEHTSLRGNLLNFSNNEVHIEPTFFIFFQAVLHLSNSGPVTSVQFYIDTVEPNCQDGEISPGEIEVTLQTQPIKHHQPVEHENPYYLQSDEMKKILFNVEIPFATACVEEYFGSLSSFKEMKLRIAAKPTGQKPIFEEAICDLTSIHEGIDEQIATKIGHLQNTNLSSKQVLETIKRYYGAG</sequence>
<evidence type="ECO:0000313" key="2">
    <source>
        <dbReference type="EMBL" id="VAW43147.1"/>
    </source>
</evidence>
<protein>
    <submittedName>
        <fullName evidence="2">Uncharacterized protein</fullName>
    </submittedName>
</protein>
<name>A0A3B0VXH7_9ZZZZ</name>
<keyword evidence="1" id="KW-1133">Transmembrane helix</keyword>
<gene>
    <name evidence="2" type="ORF">MNBD_CHLOROFLEXI01-2892</name>
</gene>
<keyword evidence="1" id="KW-0812">Transmembrane</keyword>